<gene>
    <name evidence="1" type="ORF">HMPREF0653_00876</name>
</gene>
<comment type="caution">
    <text evidence="1">The sequence shown here is derived from an EMBL/GenBank/DDBJ whole genome shotgun (WGS) entry which is preliminary data.</text>
</comment>
<dbReference type="Proteomes" id="UP000016660">
    <property type="component" value="Unassembled WGS sequence"/>
</dbReference>
<proteinExistence type="predicted"/>
<accession>A0ABN0NTR5</accession>
<dbReference type="EMBL" id="AWUY01000066">
    <property type="protein sequence ID" value="ERJ78654.1"/>
    <property type="molecule type" value="Genomic_DNA"/>
</dbReference>
<name>A0ABN0NTR5_9BACT</name>
<evidence type="ECO:0000313" key="1">
    <source>
        <dbReference type="EMBL" id="ERJ78654.1"/>
    </source>
</evidence>
<keyword evidence="2" id="KW-1185">Reference proteome</keyword>
<protein>
    <submittedName>
        <fullName evidence="1">Uncharacterized protein</fullName>
    </submittedName>
</protein>
<reference evidence="1 2" key="1">
    <citation type="submission" date="2013-06" db="EMBL/GenBank/DDBJ databases">
        <authorList>
            <person name="Weinstock G."/>
            <person name="Sodergren E."/>
            <person name="Lobos E.A."/>
            <person name="Fulton L."/>
            <person name="Fulton R."/>
            <person name="Courtney L."/>
            <person name="Fronick C."/>
            <person name="O'Laughlin M."/>
            <person name="Godfrey J."/>
            <person name="Wilson R.M."/>
            <person name="Miner T."/>
            <person name="Farmer C."/>
            <person name="Delehaunty K."/>
            <person name="Cordes M."/>
            <person name="Minx P."/>
            <person name="Tomlinson C."/>
            <person name="Chen J."/>
            <person name="Wollam A."/>
            <person name="Pepin K.H."/>
            <person name="Bhonagiri V."/>
            <person name="Zhang X."/>
            <person name="Warren W."/>
            <person name="Mitreva M."/>
            <person name="Mardis E.R."/>
            <person name="Wilson R.K."/>
        </authorList>
    </citation>
    <scope>NUCLEOTIDE SEQUENCE [LARGE SCALE GENOMIC DNA]</scope>
    <source>
        <strain evidence="1 2">ATCC 29426</strain>
    </source>
</reference>
<sequence length="44" mass="5427">MNRCFKNQKSRFLYSKQWVLSCKIGCFKIQYFFLHNTYATLLEK</sequence>
<evidence type="ECO:0000313" key="2">
    <source>
        <dbReference type="Proteomes" id="UP000016660"/>
    </source>
</evidence>
<organism evidence="1 2">
    <name type="scientific">Prevotella disiens JCM 6334 = ATCC 29426</name>
    <dbReference type="NCBI Taxonomy" id="1235811"/>
    <lineage>
        <taxon>Bacteria</taxon>
        <taxon>Pseudomonadati</taxon>
        <taxon>Bacteroidota</taxon>
        <taxon>Bacteroidia</taxon>
        <taxon>Bacteroidales</taxon>
        <taxon>Prevotellaceae</taxon>
        <taxon>Prevotella</taxon>
    </lineage>
</organism>